<evidence type="ECO:0000256" key="1">
    <source>
        <dbReference type="SAM" id="Phobius"/>
    </source>
</evidence>
<keyword evidence="3" id="KW-1185">Reference proteome</keyword>
<protein>
    <recommendedName>
        <fullName evidence="4">Major facilitator superfamily (MFS) profile domain-containing protein</fullName>
    </recommendedName>
</protein>
<name>A0ABP6M7E6_9MICC</name>
<evidence type="ECO:0000313" key="2">
    <source>
        <dbReference type="EMBL" id="GAA3075744.1"/>
    </source>
</evidence>
<accession>A0ABP6M7E6</accession>
<dbReference type="EMBL" id="BAAAVT010000026">
    <property type="protein sequence ID" value="GAA3075744.1"/>
    <property type="molecule type" value="Genomic_DNA"/>
</dbReference>
<keyword evidence="1" id="KW-1133">Transmembrane helix</keyword>
<evidence type="ECO:0000313" key="3">
    <source>
        <dbReference type="Proteomes" id="UP001500236"/>
    </source>
</evidence>
<feature type="transmembrane region" description="Helical" evidence="1">
    <location>
        <begin position="32"/>
        <end position="52"/>
    </location>
</feature>
<reference evidence="3" key="1">
    <citation type="journal article" date="2019" name="Int. J. Syst. Evol. Microbiol.">
        <title>The Global Catalogue of Microorganisms (GCM) 10K type strain sequencing project: providing services to taxonomists for standard genome sequencing and annotation.</title>
        <authorList>
            <consortium name="The Broad Institute Genomics Platform"/>
            <consortium name="The Broad Institute Genome Sequencing Center for Infectious Disease"/>
            <person name="Wu L."/>
            <person name="Ma J."/>
        </authorList>
    </citation>
    <scope>NUCLEOTIDE SEQUENCE [LARGE SCALE GENOMIC DNA]</scope>
    <source>
        <strain evidence="3">JCM 14309</strain>
    </source>
</reference>
<dbReference type="Proteomes" id="UP001500236">
    <property type="component" value="Unassembled WGS sequence"/>
</dbReference>
<proteinExistence type="predicted"/>
<evidence type="ECO:0008006" key="4">
    <source>
        <dbReference type="Google" id="ProtNLM"/>
    </source>
</evidence>
<gene>
    <name evidence="2" type="ORF">GCM10010529_29310</name>
</gene>
<keyword evidence="1" id="KW-0812">Transmembrane</keyword>
<keyword evidence="1" id="KW-0472">Membrane</keyword>
<sequence length="78" mass="8315">MVSSRGSGSEGTVLRAGAALVTPLVIEQSVTLFFYCIAGVLLAAGLIGWFWVSRMPEVIHQEKVKGPQSARVLAEQAK</sequence>
<comment type="caution">
    <text evidence="2">The sequence shown here is derived from an EMBL/GenBank/DDBJ whole genome shotgun (WGS) entry which is preliminary data.</text>
</comment>
<organism evidence="2 3">
    <name type="scientific">Nesterenkonia aethiopica</name>
    <dbReference type="NCBI Taxonomy" id="269144"/>
    <lineage>
        <taxon>Bacteria</taxon>
        <taxon>Bacillati</taxon>
        <taxon>Actinomycetota</taxon>
        <taxon>Actinomycetes</taxon>
        <taxon>Micrococcales</taxon>
        <taxon>Micrococcaceae</taxon>
        <taxon>Nesterenkonia</taxon>
    </lineage>
</organism>
<dbReference type="RefSeq" id="WP_344684821.1">
    <property type="nucleotide sequence ID" value="NZ_BAAAVT010000026.1"/>
</dbReference>